<gene>
    <name evidence="1" type="ORF">I553_3033</name>
</gene>
<comment type="caution">
    <text evidence="1">The sequence shown here is derived from an EMBL/GenBank/DDBJ whole genome shotgun (WGS) entry which is preliminary data.</text>
</comment>
<proteinExistence type="predicted"/>
<name>X7ZM80_MYCXE</name>
<sequence length="37" mass="3776">MSASQLASPAQPAGPQRLDHLGRQVRHLGGLVAAGDI</sequence>
<reference evidence="1" key="1">
    <citation type="submission" date="2014-01" db="EMBL/GenBank/DDBJ databases">
        <authorList>
            <person name="Brown-Elliot B."/>
            <person name="Wallace R."/>
            <person name="Lenaerts A."/>
            <person name="Ordway D."/>
            <person name="DeGroote M.A."/>
            <person name="Parker T."/>
            <person name="Sizemore C."/>
            <person name="Tallon L.J."/>
            <person name="Sadzewicz L.K."/>
            <person name="Sengamalay N."/>
            <person name="Fraser C.M."/>
            <person name="Hine E."/>
            <person name="Shefchek K.A."/>
            <person name="Das S.P."/>
            <person name="Tettelin H."/>
        </authorList>
    </citation>
    <scope>NUCLEOTIDE SEQUENCE [LARGE SCALE GENOMIC DNA]</scope>
    <source>
        <strain evidence="1">4042</strain>
    </source>
</reference>
<dbReference type="EMBL" id="JAOB01000070">
    <property type="protein sequence ID" value="EUA20697.1"/>
    <property type="molecule type" value="Genomic_DNA"/>
</dbReference>
<organism evidence="1">
    <name type="scientific">Mycobacterium xenopi 4042</name>
    <dbReference type="NCBI Taxonomy" id="1299334"/>
    <lineage>
        <taxon>Bacteria</taxon>
        <taxon>Bacillati</taxon>
        <taxon>Actinomycetota</taxon>
        <taxon>Actinomycetes</taxon>
        <taxon>Mycobacteriales</taxon>
        <taxon>Mycobacteriaceae</taxon>
        <taxon>Mycobacterium</taxon>
    </lineage>
</organism>
<evidence type="ECO:0000313" key="1">
    <source>
        <dbReference type="EMBL" id="EUA20697.1"/>
    </source>
</evidence>
<accession>X7ZM80</accession>
<dbReference type="AlphaFoldDB" id="X7ZM80"/>
<protein>
    <submittedName>
        <fullName evidence="1">Uncharacterized protein</fullName>
    </submittedName>
</protein>